<dbReference type="Proteomes" id="UP000663842">
    <property type="component" value="Unassembled WGS sequence"/>
</dbReference>
<dbReference type="InterPro" id="IPR013151">
    <property type="entry name" value="Immunoglobulin_dom"/>
</dbReference>
<evidence type="ECO:0000313" key="4">
    <source>
        <dbReference type="EMBL" id="CAF2080315.1"/>
    </source>
</evidence>
<dbReference type="EMBL" id="CAJOBH010005860">
    <property type="protein sequence ID" value="CAF4037901.1"/>
    <property type="molecule type" value="Genomic_DNA"/>
</dbReference>
<dbReference type="EMBL" id="CAJNRE010009232">
    <property type="protein sequence ID" value="CAF2080315.1"/>
    <property type="molecule type" value="Genomic_DNA"/>
</dbReference>
<dbReference type="Proteomes" id="UP000681967">
    <property type="component" value="Unassembled WGS sequence"/>
</dbReference>
<dbReference type="SMART" id="SM00408">
    <property type="entry name" value="IGc2"/>
    <property type="match status" value="1"/>
</dbReference>
<comment type="caution">
    <text evidence="5">The sequence shown here is derived from an EMBL/GenBank/DDBJ whole genome shotgun (WGS) entry which is preliminary data.</text>
</comment>
<dbReference type="Proteomes" id="UP000663866">
    <property type="component" value="Unassembled WGS sequence"/>
</dbReference>
<proteinExistence type="predicted"/>
<keyword evidence="1" id="KW-0472">Membrane</keyword>
<dbReference type="InterPro" id="IPR007110">
    <property type="entry name" value="Ig-like_dom"/>
</dbReference>
<dbReference type="PANTHER" id="PTHR23279:SF36">
    <property type="entry name" value="DEFECTIVE PROBOSCIS EXTENSION RESPONSE 9, ISOFORM A"/>
    <property type="match status" value="1"/>
</dbReference>
<dbReference type="EMBL" id="CAJOBG010001395">
    <property type="protein sequence ID" value="CAF3924885.1"/>
    <property type="molecule type" value="Genomic_DNA"/>
</dbReference>
<dbReference type="PROSITE" id="PS50835">
    <property type="entry name" value="IG_LIKE"/>
    <property type="match status" value="1"/>
</dbReference>
<feature type="domain" description="Ig-like" evidence="2">
    <location>
        <begin position="37"/>
        <end position="137"/>
    </location>
</feature>
<accession>A0A819IYQ3</accession>
<reference evidence="5" key="1">
    <citation type="submission" date="2021-02" db="EMBL/GenBank/DDBJ databases">
        <authorList>
            <person name="Nowell W R."/>
        </authorList>
    </citation>
    <scope>NUCLEOTIDE SEQUENCE</scope>
</reference>
<name>A0A819IYQ3_9BILA</name>
<evidence type="ECO:0000259" key="2">
    <source>
        <dbReference type="PROSITE" id="PS50835"/>
    </source>
</evidence>
<dbReference type="SUPFAM" id="SSF48726">
    <property type="entry name" value="Immunoglobulin"/>
    <property type="match status" value="2"/>
</dbReference>
<dbReference type="Pfam" id="PF00047">
    <property type="entry name" value="ig"/>
    <property type="match status" value="1"/>
</dbReference>
<keyword evidence="1" id="KW-0812">Transmembrane</keyword>
<dbReference type="GO" id="GO:0050808">
    <property type="term" value="P:synapse organization"/>
    <property type="evidence" value="ECO:0007669"/>
    <property type="project" value="TreeGrafter"/>
</dbReference>
<dbReference type="EMBL" id="CAJOBJ010042857">
    <property type="protein sequence ID" value="CAF4335227.1"/>
    <property type="molecule type" value="Genomic_DNA"/>
</dbReference>
<dbReference type="PANTHER" id="PTHR23279">
    <property type="entry name" value="DEFECTIVE PROBOSCIS EXTENSION RESPONSE DPR -RELATED"/>
    <property type="match status" value="1"/>
</dbReference>
<protein>
    <recommendedName>
        <fullName evidence="2">Ig-like domain-containing protein</fullName>
    </recommendedName>
</protein>
<dbReference type="EMBL" id="CAJNOV010013563">
    <property type="protein sequence ID" value="CAF1526111.1"/>
    <property type="molecule type" value="Genomic_DNA"/>
</dbReference>
<evidence type="ECO:0000256" key="1">
    <source>
        <dbReference type="SAM" id="Phobius"/>
    </source>
</evidence>
<keyword evidence="9" id="KW-1185">Reference proteome</keyword>
<evidence type="ECO:0000313" key="6">
    <source>
        <dbReference type="EMBL" id="CAF3987640.1"/>
    </source>
</evidence>
<dbReference type="Proteomes" id="UP000681720">
    <property type="component" value="Unassembled WGS sequence"/>
</dbReference>
<dbReference type="Gene3D" id="2.60.40.10">
    <property type="entry name" value="Immunoglobulins"/>
    <property type="match status" value="2"/>
</dbReference>
<feature type="transmembrane region" description="Helical" evidence="1">
    <location>
        <begin position="12"/>
        <end position="30"/>
    </location>
</feature>
<dbReference type="InterPro" id="IPR003598">
    <property type="entry name" value="Ig_sub2"/>
</dbReference>
<keyword evidence="1" id="KW-1133">Transmembrane helix</keyword>
<evidence type="ECO:0000313" key="8">
    <source>
        <dbReference type="EMBL" id="CAF4335227.1"/>
    </source>
</evidence>
<dbReference type="Proteomes" id="UP000663824">
    <property type="component" value="Unassembled WGS sequence"/>
</dbReference>
<dbReference type="GO" id="GO:0032589">
    <property type="term" value="C:neuron projection membrane"/>
    <property type="evidence" value="ECO:0007669"/>
    <property type="project" value="TreeGrafter"/>
</dbReference>
<dbReference type="InterPro" id="IPR013783">
    <property type="entry name" value="Ig-like_fold"/>
</dbReference>
<feature type="transmembrane region" description="Helical" evidence="1">
    <location>
        <begin position="260"/>
        <end position="278"/>
    </location>
</feature>
<dbReference type="InterPro" id="IPR037448">
    <property type="entry name" value="Zig-8"/>
</dbReference>
<organism evidence="5 9">
    <name type="scientific">Rotaria magnacalcarata</name>
    <dbReference type="NCBI Taxonomy" id="392030"/>
    <lineage>
        <taxon>Eukaryota</taxon>
        <taxon>Metazoa</taxon>
        <taxon>Spiralia</taxon>
        <taxon>Gnathifera</taxon>
        <taxon>Rotifera</taxon>
        <taxon>Eurotatoria</taxon>
        <taxon>Bdelloidea</taxon>
        <taxon>Philodinida</taxon>
        <taxon>Philodinidae</taxon>
        <taxon>Rotaria</taxon>
    </lineage>
</organism>
<evidence type="ECO:0000313" key="9">
    <source>
        <dbReference type="Proteomes" id="UP000663866"/>
    </source>
</evidence>
<evidence type="ECO:0000313" key="7">
    <source>
        <dbReference type="EMBL" id="CAF4037901.1"/>
    </source>
</evidence>
<dbReference type="EMBL" id="CAJOBF010001834">
    <property type="protein sequence ID" value="CAF3987640.1"/>
    <property type="molecule type" value="Genomic_DNA"/>
</dbReference>
<dbReference type="InterPro" id="IPR036179">
    <property type="entry name" value="Ig-like_dom_sf"/>
</dbReference>
<dbReference type="InterPro" id="IPR003599">
    <property type="entry name" value="Ig_sub"/>
</dbReference>
<sequence length="280" mass="32288">MLISLMMNNTLIAIKYIVLFTHLIFMIQLTTANNQLPRIITETHNQTLNISSTVILTCHVRDLGDHHVTWLKTNPSTTISSPLAVGKQLFTADKRYSISFYSTSAKDSFWSLEIYQVNLADEGTYICKIANRKASVSIYIHLHIQIPMIIHPNYVHVEPNTNIILNCSLLINNEYVDKGDVTWSFLSHQLNKTKPHDVHIKKRFSGNTLTTYLVINHAQMYHTGTWACIYRQQRLSVKVLVQKNMLTHQRASALLSNDSYRKISSIYVLLFLVLFIIYEY</sequence>
<gene>
    <name evidence="7" type="ORF">BYL167_LOCUS15712</name>
    <name evidence="3" type="ORF">CJN711_LOCUS28724</name>
    <name evidence="8" type="ORF">GIL414_LOCUS27308</name>
    <name evidence="4" type="ORF">MBJ925_LOCUS18451</name>
    <name evidence="5" type="ORF">OVN521_LOCUS10795</name>
    <name evidence="6" type="ORF">UXM345_LOCUS15416</name>
</gene>
<dbReference type="Proteomes" id="UP000663855">
    <property type="component" value="Unassembled WGS sequence"/>
</dbReference>
<dbReference type="SMART" id="SM00409">
    <property type="entry name" value="IG"/>
    <property type="match status" value="2"/>
</dbReference>
<evidence type="ECO:0000313" key="5">
    <source>
        <dbReference type="EMBL" id="CAF3924885.1"/>
    </source>
</evidence>
<dbReference type="AlphaFoldDB" id="A0A819IYQ3"/>
<evidence type="ECO:0000313" key="3">
    <source>
        <dbReference type="EMBL" id="CAF1526111.1"/>
    </source>
</evidence>